<dbReference type="InterPro" id="IPR043162">
    <property type="entry name" value="DOCK_C_lobe_C"/>
</dbReference>
<evidence type="ECO:0000313" key="5">
    <source>
        <dbReference type="Proteomes" id="UP000762676"/>
    </source>
</evidence>
<evidence type="ECO:0000259" key="3">
    <source>
        <dbReference type="PROSITE" id="PS51651"/>
    </source>
</evidence>
<evidence type="ECO:0000256" key="2">
    <source>
        <dbReference type="SAM" id="MobiDB-lite"/>
    </source>
</evidence>
<feature type="region of interest" description="Disordered" evidence="2">
    <location>
        <begin position="355"/>
        <end position="394"/>
    </location>
</feature>
<name>A0AAV4FIK8_9GAST</name>
<dbReference type="EMBL" id="BMAT01000774">
    <property type="protein sequence ID" value="GFR72705.1"/>
    <property type="molecule type" value="Genomic_DNA"/>
</dbReference>
<dbReference type="PANTHER" id="PTHR45653">
    <property type="entry name" value="DEDICATOR OF CYTOKINESIS"/>
    <property type="match status" value="1"/>
</dbReference>
<dbReference type="InterPro" id="IPR026791">
    <property type="entry name" value="DOCK"/>
</dbReference>
<comment type="caution">
    <text evidence="4">The sequence shown here is derived from an EMBL/GenBank/DDBJ whole genome shotgun (WGS) entry which is preliminary data.</text>
</comment>
<feature type="compositionally biased region" description="Polar residues" evidence="2">
    <location>
        <begin position="674"/>
        <end position="688"/>
    </location>
</feature>
<dbReference type="Proteomes" id="UP000762676">
    <property type="component" value="Unassembled WGS sequence"/>
</dbReference>
<evidence type="ECO:0000256" key="1">
    <source>
        <dbReference type="PROSITE-ProRule" id="PRU00984"/>
    </source>
</evidence>
<sequence length="722" mass="79449">MKFFSRLLDKVEAEPALQEEGKRFVFSVTDLLERLLDYRETMDREEQRDTKMHCTFNILERQATFLGKILEGTKLRQDPSYYRVAYYGNTFPPYVKNKAFIYRGDECLQLSTLMNQLTTEYPAATILTSNQPPSESVKQGDAQYIQIVSVKPVPRERSEFLGRDVPSEIAAFYQTNEVDTFKFDRPYHRDDKDKNNEFKSLCLERTVMISSYKLPGILRWYEVSSTSITQLNPVQTAMDTVHMMNKELRTSSANAATDPEQCLRHLSMRLQGVISGAVNGGIPKYQEAFFNEEYISKYPEERPYIDQLRSAILEQLEVLNNGLTLQGKLAGPELKPLHHSLLDLYNKMRNNMGYHAPRNRGSILSTESHGRSTPSSQSFNSSDGGSNRSSVASAADVNIADETEDNDNIYIQAPDAYCFPPLLSPHLAEVSNASRRCSSLRSLPSPAGLQPPHIPNCGRPKRPLSAHIVQGHSGPPLRHHPLHLAHSTNHLSPKCAVPMYSPSATVPEPNNNIEDNMEPPAVPPRKKSIGGGSLSGVTLNGKTQPELGQDSFKRGFVASPEDIMPVAPPVPARKFSNKSQGVTWPDTQSSTSPGQPALAVEDNGPPEVPPQIPSKRATIAPILKSDLSSSSSSLNSPGWASSGSSFSKFSRTTSVMSNSSTSSKSSGSGDSTTAVRQFQTAVSDNGMGTSPPPLPPTRNTRPSPSLWFSGDGNIETESPEFA</sequence>
<dbReference type="GO" id="GO:0031267">
    <property type="term" value="F:small GTPase binding"/>
    <property type="evidence" value="ECO:0007669"/>
    <property type="project" value="TreeGrafter"/>
</dbReference>
<dbReference type="GO" id="GO:0005886">
    <property type="term" value="C:plasma membrane"/>
    <property type="evidence" value="ECO:0007669"/>
    <property type="project" value="TreeGrafter"/>
</dbReference>
<feature type="region of interest" description="Disordered" evidence="2">
    <location>
        <begin position="626"/>
        <end position="722"/>
    </location>
</feature>
<dbReference type="GO" id="GO:0005085">
    <property type="term" value="F:guanyl-nucleotide exchange factor activity"/>
    <property type="evidence" value="ECO:0007669"/>
    <property type="project" value="InterPro"/>
</dbReference>
<keyword evidence="5" id="KW-1185">Reference proteome</keyword>
<reference evidence="4 5" key="1">
    <citation type="journal article" date="2021" name="Elife">
        <title>Chloroplast acquisition without the gene transfer in kleptoplastic sea slugs, Plakobranchus ocellatus.</title>
        <authorList>
            <person name="Maeda T."/>
            <person name="Takahashi S."/>
            <person name="Yoshida T."/>
            <person name="Shimamura S."/>
            <person name="Takaki Y."/>
            <person name="Nagai Y."/>
            <person name="Toyoda A."/>
            <person name="Suzuki Y."/>
            <person name="Arimoto A."/>
            <person name="Ishii H."/>
            <person name="Satoh N."/>
            <person name="Nishiyama T."/>
            <person name="Hasebe M."/>
            <person name="Maruyama T."/>
            <person name="Minagawa J."/>
            <person name="Obokata J."/>
            <person name="Shigenobu S."/>
        </authorList>
    </citation>
    <scope>NUCLEOTIDE SEQUENCE [LARGE SCALE GENOMIC DNA]</scope>
</reference>
<dbReference type="AlphaFoldDB" id="A0AAV4FIK8"/>
<feature type="domain" description="DOCKER" evidence="3">
    <location>
        <begin position="1"/>
        <end position="361"/>
    </location>
</feature>
<dbReference type="InterPro" id="IPR027357">
    <property type="entry name" value="DOCKER_dom"/>
</dbReference>
<dbReference type="Pfam" id="PF20422">
    <property type="entry name" value="DHR-2_Lobe_B"/>
    <property type="match status" value="1"/>
</dbReference>
<evidence type="ECO:0000313" key="4">
    <source>
        <dbReference type="EMBL" id="GFR72705.1"/>
    </source>
</evidence>
<dbReference type="Gene3D" id="1.20.58.740">
    <property type="match status" value="1"/>
</dbReference>
<feature type="compositionally biased region" description="Polar residues" evidence="2">
    <location>
        <begin position="577"/>
        <end position="594"/>
    </location>
</feature>
<dbReference type="InterPro" id="IPR046770">
    <property type="entry name" value="DOCKER_Lobe_B"/>
</dbReference>
<feature type="compositionally biased region" description="Low complexity" evidence="2">
    <location>
        <begin position="697"/>
        <end position="706"/>
    </location>
</feature>
<gene>
    <name evidence="4" type="ORF">ElyMa_000385100</name>
</gene>
<dbReference type="InterPro" id="IPR046773">
    <property type="entry name" value="DOCKER_Lobe_C"/>
</dbReference>
<dbReference type="PROSITE" id="PS51651">
    <property type="entry name" value="DOCKER"/>
    <property type="match status" value="1"/>
</dbReference>
<dbReference type="PANTHER" id="PTHR45653:SF12">
    <property type="entry name" value="SPONGE, ISOFORM E"/>
    <property type="match status" value="1"/>
</dbReference>
<feature type="compositionally biased region" description="Low complexity" evidence="2">
    <location>
        <begin position="375"/>
        <end position="387"/>
    </location>
</feature>
<accession>A0AAV4FIK8</accession>
<organism evidence="4 5">
    <name type="scientific">Elysia marginata</name>
    <dbReference type="NCBI Taxonomy" id="1093978"/>
    <lineage>
        <taxon>Eukaryota</taxon>
        <taxon>Metazoa</taxon>
        <taxon>Spiralia</taxon>
        <taxon>Lophotrochozoa</taxon>
        <taxon>Mollusca</taxon>
        <taxon>Gastropoda</taxon>
        <taxon>Heterobranchia</taxon>
        <taxon>Euthyneura</taxon>
        <taxon>Panpulmonata</taxon>
        <taxon>Sacoglossa</taxon>
        <taxon>Placobranchoidea</taxon>
        <taxon>Plakobranchidae</taxon>
        <taxon>Elysia</taxon>
    </lineage>
</organism>
<feature type="compositionally biased region" description="Polar residues" evidence="2">
    <location>
        <begin position="362"/>
        <end position="374"/>
    </location>
</feature>
<dbReference type="GO" id="GO:0007264">
    <property type="term" value="P:small GTPase-mediated signal transduction"/>
    <property type="evidence" value="ECO:0007669"/>
    <property type="project" value="InterPro"/>
</dbReference>
<feature type="compositionally biased region" description="Low complexity" evidence="2">
    <location>
        <begin position="626"/>
        <end position="673"/>
    </location>
</feature>
<comment type="similarity">
    <text evidence="1">Belongs to the DOCK family.</text>
</comment>
<protein>
    <submittedName>
        <fullName evidence="4">Dedicator of cytokinesis protein 3-like</fullName>
    </submittedName>
</protein>
<feature type="region of interest" description="Disordered" evidence="2">
    <location>
        <begin position="438"/>
        <end position="464"/>
    </location>
</feature>
<proteinExistence type="inferred from homology"/>
<dbReference type="Pfam" id="PF20421">
    <property type="entry name" value="DHR-2_Lobe_C"/>
    <property type="match status" value="1"/>
</dbReference>
<dbReference type="GO" id="GO:0005737">
    <property type="term" value="C:cytoplasm"/>
    <property type="evidence" value="ECO:0007669"/>
    <property type="project" value="TreeGrafter"/>
</dbReference>
<feature type="region of interest" description="Disordered" evidence="2">
    <location>
        <begin position="560"/>
        <end position="613"/>
    </location>
</feature>